<name>A0A1M5UKX1_9BACT</name>
<feature type="domain" description="Tripartite ATP-independent periplasmic transporters DctQ component" evidence="10">
    <location>
        <begin position="33"/>
        <end position="160"/>
    </location>
</feature>
<keyword evidence="12" id="KW-1185">Reference proteome</keyword>
<gene>
    <name evidence="11" type="ORF">SAMN02745124_01229</name>
</gene>
<dbReference type="InterPro" id="IPR007387">
    <property type="entry name" value="TRAP_DctQ"/>
</dbReference>
<comment type="subcellular location">
    <subcellularLocation>
        <location evidence="1">Cell inner membrane</location>
        <topology evidence="1">Multi-pass membrane protein</topology>
    </subcellularLocation>
</comment>
<keyword evidence="6 9" id="KW-1133">Transmembrane helix</keyword>
<keyword evidence="3" id="KW-1003">Cell membrane</keyword>
<evidence type="ECO:0000256" key="3">
    <source>
        <dbReference type="ARBA" id="ARBA00022475"/>
    </source>
</evidence>
<comment type="similarity">
    <text evidence="8">Belongs to the TRAP transporter small permease family.</text>
</comment>
<evidence type="ECO:0000256" key="6">
    <source>
        <dbReference type="ARBA" id="ARBA00022989"/>
    </source>
</evidence>
<keyword evidence="2" id="KW-0813">Transport</keyword>
<keyword evidence="7 9" id="KW-0472">Membrane</keyword>
<dbReference type="AlphaFoldDB" id="A0A1M5UKX1"/>
<protein>
    <submittedName>
        <fullName evidence="11">TRAP-type C4-dicarboxylate transport system, small permease component</fullName>
    </submittedName>
</protein>
<evidence type="ECO:0000256" key="1">
    <source>
        <dbReference type="ARBA" id="ARBA00004429"/>
    </source>
</evidence>
<dbReference type="PANTHER" id="PTHR35011">
    <property type="entry name" value="2,3-DIKETO-L-GULONATE TRAP TRANSPORTER SMALL PERMEASE PROTEIN YIAM"/>
    <property type="match status" value="1"/>
</dbReference>
<evidence type="ECO:0000256" key="5">
    <source>
        <dbReference type="ARBA" id="ARBA00022692"/>
    </source>
</evidence>
<dbReference type="Pfam" id="PF04290">
    <property type="entry name" value="DctQ"/>
    <property type="match status" value="1"/>
</dbReference>
<organism evidence="11 12">
    <name type="scientific">Desulfofustis glycolicus DSM 9705</name>
    <dbReference type="NCBI Taxonomy" id="1121409"/>
    <lineage>
        <taxon>Bacteria</taxon>
        <taxon>Pseudomonadati</taxon>
        <taxon>Thermodesulfobacteriota</taxon>
        <taxon>Desulfobulbia</taxon>
        <taxon>Desulfobulbales</taxon>
        <taxon>Desulfocapsaceae</taxon>
        <taxon>Desulfofustis</taxon>
    </lineage>
</organism>
<evidence type="ECO:0000313" key="11">
    <source>
        <dbReference type="EMBL" id="SHH63675.1"/>
    </source>
</evidence>
<dbReference type="Proteomes" id="UP000184139">
    <property type="component" value="Unassembled WGS sequence"/>
</dbReference>
<dbReference type="OrthoDB" id="4964541at2"/>
<evidence type="ECO:0000259" key="10">
    <source>
        <dbReference type="Pfam" id="PF04290"/>
    </source>
</evidence>
<dbReference type="GO" id="GO:0015740">
    <property type="term" value="P:C4-dicarboxylate transport"/>
    <property type="evidence" value="ECO:0007669"/>
    <property type="project" value="TreeGrafter"/>
</dbReference>
<evidence type="ECO:0000313" key="12">
    <source>
        <dbReference type="Proteomes" id="UP000184139"/>
    </source>
</evidence>
<sequence>MEKRRLTAFFSTVDIYLYTSLRLICIVCLALLLALLIGNVFVRYVPFTAFYWFDEVVEWLFAWMIFFGAAALWSRNDHFKLEWISKKLSGTTAGHLLACIVELLSLFFLLIFFYQALRLTMLARDWTPVFNIPRRCLYVCMPLSGAIMVCYSIRNVIRELMLWRKEVVQTKTPLPTRNTDL</sequence>
<feature type="transmembrane region" description="Helical" evidence="9">
    <location>
        <begin position="95"/>
        <end position="116"/>
    </location>
</feature>
<dbReference type="InterPro" id="IPR055348">
    <property type="entry name" value="DctQ"/>
</dbReference>
<keyword evidence="5 9" id="KW-0812">Transmembrane</keyword>
<dbReference type="STRING" id="1121409.SAMN02745124_01229"/>
<evidence type="ECO:0000256" key="9">
    <source>
        <dbReference type="SAM" id="Phobius"/>
    </source>
</evidence>
<dbReference type="GO" id="GO:0005886">
    <property type="term" value="C:plasma membrane"/>
    <property type="evidence" value="ECO:0007669"/>
    <property type="project" value="UniProtKB-SubCell"/>
</dbReference>
<proteinExistence type="inferred from homology"/>
<reference evidence="11 12" key="1">
    <citation type="submission" date="2016-11" db="EMBL/GenBank/DDBJ databases">
        <authorList>
            <person name="Jaros S."/>
            <person name="Januszkiewicz K."/>
            <person name="Wedrychowicz H."/>
        </authorList>
    </citation>
    <scope>NUCLEOTIDE SEQUENCE [LARGE SCALE GENOMIC DNA]</scope>
    <source>
        <strain evidence="11 12">DSM 9705</strain>
    </source>
</reference>
<dbReference type="GO" id="GO:0022857">
    <property type="term" value="F:transmembrane transporter activity"/>
    <property type="evidence" value="ECO:0007669"/>
    <property type="project" value="TreeGrafter"/>
</dbReference>
<dbReference type="PANTHER" id="PTHR35011:SF2">
    <property type="entry name" value="2,3-DIKETO-L-GULONATE TRAP TRANSPORTER SMALL PERMEASE PROTEIN YIAM"/>
    <property type="match status" value="1"/>
</dbReference>
<feature type="transmembrane region" description="Helical" evidence="9">
    <location>
        <begin position="21"/>
        <end position="44"/>
    </location>
</feature>
<accession>A0A1M5UKX1</accession>
<feature type="transmembrane region" description="Helical" evidence="9">
    <location>
        <begin position="56"/>
        <end position="74"/>
    </location>
</feature>
<evidence type="ECO:0000256" key="4">
    <source>
        <dbReference type="ARBA" id="ARBA00022519"/>
    </source>
</evidence>
<evidence type="ECO:0000256" key="8">
    <source>
        <dbReference type="ARBA" id="ARBA00038436"/>
    </source>
</evidence>
<evidence type="ECO:0000256" key="7">
    <source>
        <dbReference type="ARBA" id="ARBA00023136"/>
    </source>
</evidence>
<dbReference type="RefSeq" id="WP_073374280.1">
    <property type="nucleotide sequence ID" value="NZ_FQXS01000005.1"/>
</dbReference>
<dbReference type="EMBL" id="FQXS01000005">
    <property type="protein sequence ID" value="SHH63675.1"/>
    <property type="molecule type" value="Genomic_DNA"/>
</dbReference>
<evidence type="ECO:0000256" key="2">
    <source>
        <dbReference type="ARBA" id="ARBA00022448"/>
    </source>
</evidence>
<keyword evidence="4" id="KW-0997">Cell inner membrane</keyword>
<feature type="transmembrane region" description="Helical" evidence="9">
    <location>
        <begin position="136"/>
        <end position="157"/>
    </location>
</feature>